<dbReference type="Proteomes" id="UP000762676">
    <property type="component" value="Unassembled WGS sequence"/>
</dbReference>
<comment type="caution">
    <text evidence="1">The sequence shown here is derived from an EMBL/GenBank/DDBJ whole genome shotgun (WGS) entry which is preliminary data.</text>
</comment>
<evidence type="ECO:0008006" key="3">
    <source>
        <dbReference type="Google" id="ProtNLM"/>
    </source>
</evidence>
<gene>
    <name evidence="1" type="ORF">ElyMa_005919400</name>
</gene>
<keyword evidence="2" id="KW-1185">Reference proteome</keyword>
<evidence type="ECO:0000313" key="1">
    <source>
        <dbReference type="EMBL" id="GFR81251.1"/>
    </source>
</evidence>
<evidence type="ECO:0000313" key="2">
    <source>
        <dbReference type="Proteomes" id="UP000762676"/>
    </source>
</evidence>
<proteinExistence type="predicted"/>
<organism evidence="1 2">
    <name type="scientific">Elysia marginata</name>
    <dbReference type="NCBI Taxonomy" id="1093978"/>
    <lineage>
        <taxon>Eukaryota</taxon>
        <taxon>Metazoa</taxon>
        <taxon>Spiralia</taxon>
        <taxon>Lophotrochozoa</taxon>
        <taxon>Mollusca</taxon>
        <taxon>Gastropoda</taxon>
        <taxon>Heterobranchia</taxon>
        <taxon>Euthyneura</taxon>
        <taxon>Panpulmonata</taxon>
        <taxon>Sacoglossa</taxon>
        <taxon>Placobranchoidea</taxon>
        <taxon>Plakobranchidae</taxon>
        <taxon>Elysia</taxon>
    </lineage>
</organism>
<dbReference type="AlphaFoldDB" id="A0AAV4G7P2"/>
<protein>
    <recommendedName>
        <fullName evidence="3">4Fe-4S ferredoxin-type domain-containing protein</fullName>
    </recommendedName>
</protein>
<name>A0AAV4G7P2_9GAST</name>
<sequence>MYGSPSRQAARYDTAALIGAEPRKTCPCELNASNACLSACPPAVASRPVSGFDKTQRYAYKRAETTTCVRGFEPRVESM</sequence>
<reference evidence="1 2" key="1">
    <citation type="journal article" date="2021" name="Elife">
        <title>Chloroplast acquisition without the gene transfer in kleptoplastic sea slugs, Plakobranchus ocellatus.</title>
        <authorList>
            <person name="Maeda T."/>
            <person name="Takahashi S."/>
            <person name="Yoshida T."/>
            <person name="Shimamura S."/>
            <person name="Takaki Y."/>
            <person name="Nagai Y."/>
            <person name="Toyoda A."/>
            <person name="Suzuki Y."/>
            <person name="Arimoto A."/>
            <person name="Ishii H."/>
            <person name="Satoh N."/>
            <person name="Nishiyama T."/>
            <person name="Hasebe M."/>
            <person name="Maruyama T."/>
            <person name="Minagawa J."/>
            <person name="Obokata J."/>
            <person name="Shigenobu S."/>
        </authorList>
    </citation>
    <scope>NUCLEOTIDE SEQUENCE [LARGE SCALE GENOMIC DNA]</scope>
</reference>
<dbReference type="EMBL" id="BMAT01011871">
    <property type="protein sequence ID" value="GFR81251.1"/>
    <property type="molecule type" value="Genomic_DNA"/>
</dbReference>
<accession>A0AAV4G7P2</accession>